<dbReference type="GO" id="GO:0055129">
    <property type="term" value="P:L-proline biosynthetic process"/>
    <property type="evidence" value="ECO:0007669"/>
    <property type="project" value="UniProtKB-UniRule"/>
</dbReference>
<dbReference type="InterPro" id="IPR029036">
    <property type="entry name" value="P5CR_dimer"/>
</dbReference>
<dbReference type="RefSeq" id="WP_068465131.1">
    <property type="nucleotide sequence ID" value="NZ_LMTR01000094.1"/>
</dbReference>
<dbReference type="PATRIC" id="fig|121290.4.peg.1816"/>
<evidence type="ECO:0000256" key="5">
    <source>
        <dbReference type="NCBIfam" id="TIGR00112"/>
    </source>
</evidence>
<comment type="catalytic activity">
    <reaction evidence="4">
        <text>L-proline + NAD(+) = (S)-1-pyrroline-5-carboxylate + NADH + 2 H(+)</text>
        <dbReference type="Rhea" id="RHEA:14105"/>
        <dbReference type="ChEBI" id="CHEBI:15378"/>
        <dbReference type="ChEBI" id="CHEBI:17388"/>
        <dbReference type="ChEBI" id="CHEBI:57540"/>
        <dbReference type="ChEBI" id="CHEBI:57945"/>
        <dbReference type="ChEBI" id="CHEBI:60039"/>
        <dbReference type="EC" id="1.5.1.2"/>
    </reaction>
</comment>
<dbReference type="SUPFAM" id="SSF51735">
    <property type="entry name" value="NAD(P)-binding Rossmann-fold domains"/>
    <property type="match status" value="1"/>
</dbReference>
<keyword evidence="4" id="KW-0028">Amino-acid biosynthesis</keyword>
<dbReference type="Gene3D" id="3.40.50.720">
    <property type="entry name" value="NAD(P)-binding Rossmann-like Domain"/>
    <property type="match status" value="1"/>
</dbReference>
<dbReference type="Gene3D" id="1.10.3730.10">
    <property type="entry name" value="ProC C-terminal domain-like"/>
    <property type="match status" value="1"/>
</dbReference>
<name>A0A109B901_HYPSL</name>
<dbReference type="AlphaFoldDB" id="A0A109B901"/>
<dbReference type="STRING" id="121290.APY04_3456"/>
<feature type="domain" description="Pyrroline-5-carboxylate reductase catalytic N-terminal" evidence="7">
    <location>
        <begin position="11"/>
        <end position="103"/>
    </location>
</feature>
<dbReference type="EMBL" id="LMTR01000094">
    <property type="protein sequence ID" value="KWT64192.1"/>
    <property type="molecule type" value="Genomic_DNA"/>
</dbReference>
<keyword evidence="2 4" id="KW-0521">NADP</keyword>
<dbReference type="GO" id="GO:0005737">
    <property type="term" value="C:cytoplasm"/>
    <property type="evidence" value="ECO:0007669"/>
    <property type="project" value="UniProtKB-SubCell"/>
</dbReference>
<dbReference type="OrthoDB" id="9805754at2"/>
<evidence type="ECO:0000256" key="1">
    <source>
        <dbReference type="ARBA" id="ARBA00005525"/>
    </source>
</evidence>
<dbReference type="SUPFAM" id="SSF48179">
    <property type="entry name" value="6-phosphogluconate dehydrogenase C-terminal domain-like"/>
    <property type="match status" value="1"/>
</dbReference>
<dbReference type="InterPro" id="IPR036291">
    <property type="entry name" value="NAD(P)-bd_dom_sf"/>
</dbReference>
<feature type="domain" description="Pyrroline-5-carboxylate reductase dimerisation" evidence="8">
    <location>
        <begin position="166"/>
        <end position="271"/>
    </location>
</feature>
<comment type="caution">
    <text evidence="9">The sequence shown here is derived from an EMBL/GenBank/DDBJ whole genome shotgun (WGS) entry which is preliminary data.</text>
</comment>
<evidence type="ECO:0000313" key="9">
    <source>
        <dbReference type="EMBL" id="KWT64192.1"/>
    </source>
</evidence>
<dbReference type="NCBIfam" id="TIGR00112">
    <property type="entry name" value="proC"/>
    <property type="match status" value="1"/>
</dbReference>
<keyword evidence="3 4" id="KW-0560">Oxidoreductase</keyword>
<dbReference type="PANTHER" id="PTHR11645">
    <property type="entry name" value="PYRROLINE-5-CARBOXYLATE REDUCTASE"/>
    <property type="match status" value="1"/>
</dbReference>
<dbReference type="InterPro" id="IPR028939">
    <property type="entry name" value="P5C_Rdtase_cat_N"/>
</dbReference>
<evidence type="ECO:0000256" key="3">
    <source>
        <dbReference type="ARBA" id="ARBA00023002"/>
    </source>
</evidence>
<organism evidence="9 10">
    <name type="scientific">Hyphomicrobium sulfonivorans</name>
    <dbReference type="NCBI Taxonomy" id="121290"/>
    <lineage>
        <taxon>Bacteria</taxon>
        <taxon>Pseudomonadati</taxon>
        <taxon>Pseudomonadota</taxon>
        <taxon>Alphaproteobacteria</taxon>
        <taxon>Hyphomicrobiales</taxon>
        <taxon>Hyphomicrobiaceae</taxon>
        <taxon>Hyphomicrobium</taxon>
    </lineage>
</organism>
<feature type="binding site" evidence="6">
    <location>
        <begin position="74"/>
        <end position="77"/>
    </location>
    <ligand>
        <name>NADP(+)</name>
        <dbReference type="ChEBI" id="CHEBI:58349"/>
    </ligand>
</feature>
<comment type="similarity">
    <text evidence="1 4">Belongs to the pyrroline-5-carboxylate reductase family.</text>
</comment>
<comment type="function">
    <text evidence="4">Catalyzes the reduction of 1-pyrroline-5-carboxylate (PCA) to L-proline.</text>
</comment>
<gene>
    <name evidence="4" type="primary">proC</name>
    <name evidence="9" type="ORF">APY04_3456</name>
</gene>
<keyword evidence="10" id="KW-1185">Reference proteome</keyword>
<dbReference type="Pfam" id="PF14748">
    <property type="entry name" value="P5CR_dimer"/>
    <property type="match status" value="1"/>
</dbReference>
<keyword evidence="4" id="KW-0963">Cytoplasm</keyword>
<accession>A0A109B901</accession>
<dbReference type="HAMAP" id="MF_01925">
    <property type="entry name" value="P5C_reductase"/>
    <property type="match status" value="1"/>
</dbReference>
<sequence>MSVAFNGPLLFAGAGKMGGAILKGLLARGLDPSTVVVQDPAPPQAVMDLLAEHAIKTVPDAAAVDVTPAVILVAVKPQIMDDVLPVLARLAGPQTLIVSIAAGRRIANFEQYFADAAVVRAMPNTPAAILRGTTVAVPNAKVSDAQRAVADAMLSAVGDVIWLDDEDLLDAVTAVSGSGPAYVFYLAECLARAGEAAGLDAALAQQLARATVSGAGALLDASDLSAADLRRNVTSPGGTTAAALEVLSAPGDGLQKLMTEAVAAATQRGRDLAK</sequence>
<dbReference type="PANTHER" id="PTHR11645:SF0">
    <property type="entry name" value="PYRROLINE-5-CARBOXYLATE REDUCTASE 3"/>
    <property type="match status" value="1"/>
</dbReference>
<dbReference type="PIRSF" id="PIRSF000193">
    <property type="entry name" value="Pyrrol-5-carb_rd"/>
    <property type="match status" value="1"/>
</dbReference>
<proteinExistence type="inferred from homology"/>
<dbReference type="GO" id="GO:0004735">
    <property type="term" value="F:pyrroline-5-carboxylate reductase activity"/>
    <property type="evidence" value="ECO:0007669"/>
    <property type="project" value="UniProtKB-UniRule"/>
</dbReference>
<comment type="pathway">
    <text evidence="4">Amino-acid biosynthesis; L-proline biosynthesis; L-proline from L-glutamate 5-semialdehyde: step 1/1.</text>
</comment>
<dbReference type="Pfam" id="PF03807">
    <property type="entry name" value="F420_oxidored"/>
    <property type="match status" value="1"/>
</dbReference>
<evidence type="ECO:0000313" key="10">
    <source>
        <dbReference type="Proteomes" id="UP000059074"/>
    </source>
</evidence>
<dbReference type="FunFam" id="1.10.3730.10:FF:000001">
    <property type="entry name" value="Pyrroline-5-carboxylate reductase"/>
    <property type="match status" value="1"/>
</dbReference>
<comment type="subcellular location">
    <subcellularLocation>
        <location evidence="4">Cytoplasm</location>
    </subcellularLocation>
</comment>
<evidence type="ECO:0000256" key="4">
    <source>
        <dbReference type="HAMAP-Rule" id="MF_01925"/>
    </source>
</evidence>
<reference evidence="9 10" key="1">
    <citation type="submission" date="2015-10" db="EMBL/GenBank/DDBJ databases">
        <title>Transcriptomic analysis of a linuron degrading triple-species bacterial consortium.</title>
        <authorList>
            <person name="Albers P."/>
        </authorList>
    </citation>
    <scope>NUCLEOTIDE SEQUENCE [LARGE SCALE GENOMIC DNA]</scope>
    <source>
        <strain evidence="9 10">WDL6</strain>
    </source>
</reference>
<dbReference type="InterPro" id="IPR008927">
    <property type="entry name" value="6-PGluconate_DH-like_C_sf"/>
</dbReference>
<evidence type="ECO:0000259" key="7">
    <source>
        <dbReference type="Pfam" id="PF03807"/>
    </source>
</evidence>
<evidence type="ECO:0000256" key="2">
    <source>
        <dbReference type="ARBA" id="ARBA00022857"/>
    </source>
</evidence>
<comment type="catalytic activity">
    <reaction evidence="4">
        <text>L-proline + NADP(+) = (S)-1-pyrroline-5-carboxylate + NADPH + 2 H(+)</text>
        <dbReference type="Rhea" id="RHEA:14109"/>
        <dbReference type="ChEBI" id="CHEBI:15378"/>
        <dbReference type="ChEBI" id="CHEBI:17388"/>
        <dbReference type="ChEBI" id="CHEBI:57783"/>
        <dbReference type="ChEBI" id="CHEBI:58349"/>
        <dbReference type="ChEBI" id="CHEBI:60039"/>
        <dbReference type="EC" id="1.5.1.2"/>
    </reaction>
</comment>
<dbReference type="InterPro" id="IPR000304">
    <property type="entry name" value="Pyrroline-COOH_reductase"/>
</dbReference>
<dbReference type="EC" id="1.5.1.2" evidence="4 5"/>
<protein>
    <recommendedName>
        <fullName evidence="4 5">Pyrroline-5-carboxylate reductase</fullName>
        <shortName evidence="4">P5C reductase</shortName>
        <shortName evidence="4">P5CR</shortName>
        <ecNumber evidence="4 5">1.5.1.2</ecNumber>
    </recommendedName>
    <alternativeName>
        <fullName evidence="4">PCA reductase</fullName>
    </alternativeName>
</protein>
<dbReference type="UniPathway" id="UPA00098">
    <property type="reaction ID" value="UER00361"/>
</dbReference>
<evidence type="ECO:0000256" key="6">
    <source>
        <dbReference type="PIRSR" id="PIRSR000193-1"/>
    </source>
</evidence>
<dbReference type="Proteomes" id="UP000059074">
    <property type="component" value="Unassembled WGS sequence"/>
</dbReference>
<evidence type="ECO:0000259" key="8">
    <source>
        <dbReference type="Pfam" id="PF14748"/>
    </source>
</evidence>
<keyword evidence="4" id="KW-0641">Proline biosynthesis</keyword>